<feature type="domain" description="AAA+ ATPase" evidence="2">
    <location>
        <begin position="495"/>
        <end position="664"/>
    </location>
</feature>
<dbReference type="InterPro" id="IPR003593">
    <property type="entry name" value="AAA+_ATPase"/>
</dbReference>
<organism evidence="3 4">
    <name type="scientific">Dietzia cinnamea</name>
    <dbReference type="NCBI Taxonomy" id="321318"/>
    <lineage>
        <taxon>Bacteria</taxon>
        <taxon>Bacillati</taxon>
        <taxon>Actinomycetota</taxon>
        <taxon>Actinomycetes</taxon>
        <taxon>Mycobacteriales</taxon>
        <taxon>Dietziaceae</taxon>
        <taxon>Dietzia</taxon>
    </lineage>
</organism>
<dbReference type="EMBL" id="JALXTC010000102">
    <property type="protein sequence ID" value="MCT2119073.1"/>
    <property type="molecule type" value="Genomic_DNA"/>
</dbReference>
<evidence type="ECO:0000313" key="4">
    <source>
        <dbReference type="Proteomes" id="UP001206890"/>
    </source>
</evidence>
<dbReference type="PANTHER" id="PTHR37291">
    <property type="entry name" value="5-METHYLCYTOSINE-SPECIFIC RESTRICTION ENZYME B"/>
    <property type="match status" value="1"/>
</dbReference>
<protein>
    <submittedName>
        <fullName evidence="3">AAA family ATPase</fullName>
    </submittedName>
</protein>
<proteinExistence type="predicted"/>
<dbReference type="Proteomes" id="UP001206890">
    <property type="component" value="Unassembled WGS sequence"/>
</dbReference>
<dbReference type="AlphaFoldDB" id="A0AAW5QA35"/>
<feature type="region of interest" description="Disordered" evidence="1">
    <location>
        <begin position="57"/>
        <end position="84"/>
    </location>
</feature>
<reference evidence="3" key="1">
    <citation type="submission" date="2022-04" db="EMBL/GenBank/DDBJ databases">
        <title>Human microbiome associated bacterial genomes.</title>
        <authorList>
            <person name="Sandstrom S."/>
            <person name="Salamzade R."/>
            <person name="Kalan L.R."/>
        </authorList>
    </citation>
    <scope>NUCLEOTIDE SEQUENCE</scope>
    <source>
        <strain evidence="3">P3-SID1762</strain>
    </source>
</reference>
<evidence type="ECO:0000256" key="1">
    <source>
        <dbReference type="SAM" id="MobiDB-lite"/>
    </source>
</evidence>
<dbReference type="InterPro" id="IPR011704">
    <property type="entry name" value="ATPase_dyneun-rel_AAA"/>
</dbReference>
<gene>
    <name evidence="3" type="ORF">M3D93_15175</name>
</gene>
<dbReference type="RefSeq" id="WP_259825226.1">
    <property type="nucleotide sequence ID" value="NZ_JALXRO010000111.1"/>
</dbReference>
<sequence length="759" mass="83973">MSDGSQNRPHGPAPTIEAAAARVLGPALRTGQSPFEDDLYTWTPEVAEELARRLDADPADDANDAGGAGGGAGPTGAAAPGSTRSPVMQALHDQLEGAPRPVVLLAAELLYIQQLPLSTVTARLKRGRVRDVLSWMDEAPEIPADLDEVLTEKGPLTGGLGFNVQMREHLRWLCSFIVHWAELDASVRDAALSDPWEFQRAARSTPGDWRAIRYSLQYLVWPGHFQPIVKHEHKTRIRDAFADLIGGPSGIDELDIDQDLHRISEVLSAQLGQPVDWYRGSVANQWQRHRDDHSRRAWLVRPGRGGVGQSGQWVAQNRIALPASHLPRIPAHASRLEVSQAVEQGYPHLDYQARFQLTAELHTFLSRMSPQDVVATVADAKLHLGTLTDDLGYVEDGGQQLERSVLWSSVTLDLESLPSPLSELIGEPGTVVDLTDGLDALLSAMHPGRHSAESQVAEAPAAGAVPTLPEVTDELADGLHMPRKELQEIVDTLQQRQQIVFYGPPGTGKTYLAQELARFLAGPDDPSRVQLVQFHPSYAYEDFFEGYRPTLTESGQPGFALQAGPLRRQAARATSESGREHPSFLIIDEMNRADLARVFGEMYFLLEYRDRTVLPQYSPDTSFRLPRNLFIIGTMNTADRSIAMVDAAIRRRFAFMELHPDTPPVAGVLRRHLEARGASTEPAELLEALNAEIDDSDRDLRIGPSYFMKDQATEPGGLEAIWRYDLLPLLEEHYYGRLTRAEVHERFGLAALRRKIGRA</sequence>
<dbReference type="SMART" id="SM00382">
    <property type="entry name" value="AAA"/>
    <property type="match status" value="1"/>
</dbReference>
<dbReference type="InterPro" id="IPR027417">
    <property type="entry name" value="P-loop_NTPase"/>
</dbReference>
<dbReference type="PANTHER" id="PTHR37291:SF1">
    <property type="entry name" value="TYPE IV METHYL-DIRECTED RESTRICTION ENZYME ECOKMCRB SUBUNIT"/>
    <property type="match status" value="1"/>
</dbReference>
<dbReference type="Pfam" id="PF07728">
    <property type="entry name" value="AAA_5"/>
    <property type="match status" value="1"/>
</dbReference>
<name>A0AAW5QA35_9ACTN</name>
<dbReference type="CDD" id="cd00009">
    <property type="entry name" value="AAA"/>
    <property type="match status" value="1"/>
</dbReference>
<comment type="caution">
    <text evidence="3">The sequence shown here is derived from an EMBL/GenBank/DDBJ whole genome shotgun (WGS) entry which is preliminary data.</text>
</comment>
<dbReference type="SUPFAM" id="SSF52540">
    <property type="entry name" value="P-loop containing nucleoside triphosphate hydrolases"/>
    <property type="match status" value="1"/>
</dbReference>
<dbReference type="GO" id="GO:0005524">
    <property type="term" value="F:ATP binding"/>
    <property type="evidence" value="ECO:0007669"/>
    <property type="project" value="InterPro"/>
</dbReference>
<dbReference type="GO" id="GO:0016887">
    <property type="term" value="F:ATP hydrolysis activity"/>
    <property type="evidence" value="ECO:0007669"/>
    <property type="project" value="InterPro"/>
</dbReference>
<dbReference type="Gene3D" id="3.40.50.300">
    <property type="entry name" value="P-loop containing nucleotide triphosphate hydrolases"/>
    <property type="match status" value="1"/>
</dbReference>
<evidence type="ECO:0000313" key="3">
    <source>
        <dbReference type="EMBL" id="MCT2119073.1"/>
    </source>
</evidence>
<accession>A0AAW5QA35</accession>
<evidence type="ECO:0000259" key="2">
    <source>
        <dbReference type="SMART" id="SM00382"/>
    </source>
</evidence>
<dbReference type="InterPro" id="IPR052934">
    <property type="entry name" value="Methyl-DNA_Rec/Restrict_Enz"/>
</dbReference>